<evidence type="ECO:0000256" key="4">
    <source>
        <dbReference type="ARBA" id="ARBA00022723"/>
    </source>
</evidence>
<evidence type="ECO:0000256" key="1">
    <source>
        <dbReference type="ARBA" id="ARBA00001974"/>
    </source>
</evidence>
<dbReference type="Proteomes" id="UP000650524">
    <property type="component" value="Unassembled WGS sequence"/>
</dbReference>
<dbReference type="InterPro" id="IPR036010">
    <property type="entry name" value="2Fe-2S_ferredoxin-like_sf"/>
</dbReference>
<feature type="domain" description="4Fe-4S ferredoxin-type" evidence="10">
    <location>
        <begin position="1002"/>
        <end position="1031"/>
    </location>
</feature>
<comment type="similarity">
    <text evidence="2">Belongs to the HdrA family.</text>
</comment>
<dbReference type="PROSITE" id="PS00198">
    <property type="entry name" value="4FE4S_FER_1"/>
    <property type="match status" value="2"/>
</dbReference>
<feature type="domain" description="2Fe-2S ferredoxin-type" evidence="9">
    <location>
        <begin position="1"/>
        <end position="80"/>
    </location>
</feature>
<dbReference type="Gene3D" id="3.50.50.60">
    <property type="entry name" value="FAD/NAD(P)-binding domain"/>
    <property type="match status" value="1"/>
</dbReference>
<evidence type="ECO:0000256" key="5">
    <source>
        <dbReference type="ARBA" id="ARBA00022827"/>
    </source>
</evidence>
<keyword evidence="4" id="KW-0479">Metal-binding</keyword>
<accession>A0A8J6N0D5</accession>
<dbReference type="PANTHER" id="PTHR43498">
    <property type="entry name" value="FERREDOXIN:COB-COM HETERODISULFIDE REDUCTASE SUBUNIT A"/>
    <property type="match status" value="1"/>
</dbReference>
<dbReference type="PROSITE" id="PS51085">
    <property type="entry name" value="2FE2S_FER_2"/>
    <property type="match status" value="1"/>
</dbReference>
<dbReference type="InterPro" id="IPR023753">
    <property type="entry name" value="FAD/NAD-binding_dom"/>
</dbReference>
<keyword evidence="6" id="KW-0560">Oxidoreductase</keyword>
<dbReference type="Gene3D" id="3.30.70.20">
    <property type="match status" value="2"/>
</dbReference>
<keyword evidence="8" id="KW-0411">Iron-sulfur</keyword>
<feature type="domain" description="4Fe-4S ferredoxin-type" evidence="10">
    <location>
        <begin position="1036"/>
        <end position="1065"/>
    </location>
</feature>
<dbReference type="SUPFAM" id="SSF51905">
    <property type="entry name" value="FAD/NAD(P)-binding domain"/>
    <property type="match status" value="1"/>
</dbReference>
<evidence type="ECO:0000256" key="3">
    <source>
        <dbReference type="ARBA" id="ARBA00022485"/>
    </source>
</evidence>
<keyword evidence="5" id="KW-0274">FAD</keyword>
<dbReference type="SUPFAM" id="SSF54862">
    <property type="entry name" value="4Fe-4S ferredoxins"/>
    <property type="match status" value="2"/>
</dbReference>
<dbReference type="PROSITE" id="PS51379">
    <property type="entry name" value="4FE4S_FER_2"/>
    <property type="match status" value="5"/>
</dbReference>
<dbReference type="PANTHER" id="PTHR43498:SF1">
    <property type="entry name" value="COB--COM HETERODISULFIDE REDUCTASE IRON-SULFUR SUBUNIT A"/>
    <property type="match status" value="1"/>
</dbReference>
<reference evidence="11 12" key="1">
    <citation type="submission" date="2020-08" db="EMBL/GenBank/DDBJ databases">
        <title>Bridging the membrane lipid divide: bacteria of the FCB group superphylum have the potential to synthesize archaeal ether lipids.</title>
        <authorList>
            <person name="Villanueva L."/>
            <person name="Von Meijenfeldt F.A.B."/>
            <person name="Westbye A.B."/>
            <person name="Yadav S."/>
            <person name="Hopmans E.C."/>
            <person name="Dutilh B.E."/>
            <person name="Sinninghe Damste J.S."/>
        </authorList>
    </citation>
    <scope>NUCLEOTIDE SEQUENCE [LARGE SCALE GENOMIC DNA]</scope>
    <source>
        <strain evidence="11">NIOZ-UU27</strain>
    </source>
</reference>
<gene>
    <name evidence="11" type="ORF">H8E19_10500</name>
</gene>
<evidence type="ECO:0000259" key="10">
    <source>
        <dbReference type="PROSITE" id="PS51379"/>
    </source>
</evidence>
<dbReference type="AlphaFoldDB" id="A0A8J6N0D5"/>
<organism evidence="11 12">
    <name type="scientific">Candidatus Desulfacyla euxinica</name>
    <dbReference type="NCBI Taxonomy" id="2841693"/>
    <lineage>
        <taxon>Bacteria</taxon>
        <taxon>Deltaproteobacteria</taxon>
        <taxon>Candidatus Desulfacyla</taxon>
    </lineage>
</organism>
<evidence type="ECO:0000259" key="9">
    <source>
        <dbReference type="PROSITE" id="PS51085"/>
    </source>
</evidence>
<dbReference type="EMBL" id="JACNJD010000238">
    <property type="protein sequence ID" value="MBC8177823.1"/>
    <property type="molecule type" value="Genomic_DNA"/>
</dbReference>
<evidence type="ECO:0000256" key="6">
    <source>
        <dbReference type="ARBA" id="ARBA00023002"/>
    </source>
</evidence>
<name>A0A8J6N0D5_9DELT</name>
<feature type="domain" description="4Fe-4S ferredoxin-type" evidence="10">
    <location>
        <begin position="215"/>
        <end position="249"/>
    </location>
</feature>
<dbReference type="GO" id="GO:0046872">
    <property type="term" value="F:metal ion binding"/>
    <property type="evidence" value="ECO:0007669"/>
    <property type="project" value="UniProtKB-KW"/>
</dbReference>
<keyword evidence="3" id="KW-0004">4Fe-4S</keyword>
<evidence type="ECO:0000256" key="2">
    <source>
        <dbReference type="ARBA" id="ARBA00006561"/>
    </source>
</evidence>
<evidence type="ECO:0000256" key="7">
    <source>
        <dbReference type="ARBA" id="ARBA00023004"/>
    </source>
</evidence>
<dbReference type="Pfam" id="PF14697">
    <property type="entry name" value="Fer4_21"/>
    <property type="match status" value="1"/>
</dbReference>
<dbReference type="Pfam" id="PF12838">
    <property type="entry name" value="Fer4_7"/>
    <property type="match status" value="1"/>
</dbReference>
<dbReference type="CDD" id="cd00207">
    <property type="entry name" value="fer2"/>
    <property type="match status" value="1"/>
</dbReference>
<dbReference type="SUPFAM" id="SSF51971">
    <property type="entry name" value="Nucleotide-binding domain"/>
    <property type="match status" value="1"/>
</dbReference>
<dbReference type="InterPro" id="IPR039650">
    <property type="entry name" value="HdrA-like"/>
</dbReference>
<evidence type="ECO:0000313" key="12">
    <source>
        <dbReference type="Proteomes" id="UP000650524"/>
    </source>
</evidence>
<feature type="domain" description="4Fe-4S ferredoxin-type" evidence="10">
    <location>
        <begin position="112"/>
        <end position="146"/>
    </location>
</feature>
<dbReference type="Pfam" id="PF13510">
    <property type="entry name" value="Fer2_4"/>
    <property type="match status" value="1"/>
</dbReference>
<comment type="cofactor">
    <cofactor evidence="1">
        <name>FAD</name>
        <dbReference type="ChEBI" id="CHEBI:57692"/>
    </cofactor>
</comment>
<keyword evidence="5" id="KW-0285">Flavoprotein</keyword>
<evidence type="ECO:0000256" key="8">
    <source>
        <dbReference type="ARBA" id="ARBA00023014"/>
    </source>
</evidence>
<sequence length="1077" mass="118512">MITFKINGEEIQGEKGEYILQVAKRRGVDIPTLCHHEALEPAGMCRLCTVELFDGRRTRFVTACNYPIWEGMEVFTDTEAVHQGRKLIVELLLARCPDVPVIIDLAKSYGIEEPRFKEEGDDCILCGLCVRICEKMGNSAITLTGRGADMNVDTPFHTQTEVCMGCGACASVCPTGHIKLEDISTQVVVPIPSEYDMGLKGRKPVYVPYAQAIPNTPAIDRSKCIHFKTGGCRICSEFCGVKAIDYSQQDETVELNVGSIILAPGFQPFDPSGLKAYGYRKHPNIITSMEFERILSASGPTLGYIVRPSDRKEPRKIAWIQCVGSRDENRCDHGYCSSVCCMYAIKEAVIAKEHAGSDLDCAIFFMDMRTHGKDFERYYDDAREKHGVRFIRSRVPEIESVEGRDDLTIPYVNERDEIVQESFDMVVLSVGLETSPEAVELAEKLKIDLTEGQFCDSPSFHPVGSSRKGIYVCGAFGGPKDIPQSVIEASSAAAEAGSLLSGARNTETRIQDIPEERVITGERPRIGVFVCHCGINISGVVDVPSVREYAASLPFVEYVADNLYSCSQDTQETLTQVIKDQDLNRIVVAACTPKTHEPLFQETLVNAGLNKYLFEMTNIRNQDSWVHKDNPYLATEKARDLVRMAVSKVALMEPLVETELDIDQKALVVGGGISGMTAAKSLADQGYEVCLVERSSFLGGQALSLFKTWKGENVQEHLADLVKSVESNTQITIHLDTELSDVEGFVGNFNTTITSNGREERVEHGVAVIATGATESRPEEYLYREDPRVVTHLELDQSLIGNDPGLKEIKTAVFIQCVGSREPARPYCSKVCCTHSIESALHLKKLNPDMKVYILYRDIRTYGEREKLYKEARLAGVIFIPFSADQKPTLSSEEESVKIEMWDSILGEKIVFRADLVALASAIVPYKDERLAQLFKVPMNEDGFFVEAHAKLGPSEFATDGVFLCGMNHYPKPIDESVAQALAASSRAVTLLSKKSVNMSGTVAQTNPDLCSECGVCVAICPYSAPSTVAKGPFAGKMEVNPALCKGCGLCVASCRSGALNLKGFGEDQIMAMINEM</sequence>
<evidence type="ECO:0000313" key="11">
    <source>
        <dbReference type="EMBL" id="MBC8177823.1"/>
    </source>
</evidence>
<keyword evidence="7" id="KW-0408">Iron</keyword>
<comment type="caution">
    <text evidence="11">The sequence shown here is derived from an EMBL/GenBank/DDBJ whole genome shotgun (WGS) entry which is preliminary data.</text>
</comment>
<proteinExistence type="inferred from homology"/>
<dbReference type="InterPro" id="IPR001041">
    <property type="entry name" value="2Fe-2S_ferredoxin-type"/>
</dbReference>
<dbReference type="GO" id="GO:0051539">
    <property type="term" value="F:4 iron, 4 sulfur cluster binding"/>
    <property type="evidence" value="ECO:0007669"/>
    <property type="project" value="UniProtKB-KW"/>
</dbReference>
<protein>
    <submittedName>
        <fullName evidence="11">FAD-dependent oxidoreductase</fullName>
    </submittedName>
</protein>
<dbReference type="InterPro" id="IPR017900">
    <property type="entry name" value="4Fe4S_Fe_S_CS"/>
</dbReference>
<dbReference type="InterPro" id="IPR017896">
    <property type="entry name" value="4Fe4S_Fe-S-bd"/>
</dbReference>
<dbReference type="Pfam" id="PF07992">
    <property type="entry name" value="Pyr_redox_2"/>
    <property type="match status" value="1"/>
</dbReference>
<dbReference type="Gene3D" id="3.10.20.740">
    <property type="match status" value="1"/>
</dbReference>
<dbReference type="SUPFAM" id="SSF54292">
    <property type="entry name" value="2Fe-2S ferredoxin-like"/>
    <property type="match status" value="1"/>
</dbReference>
<dbReference type="GO" id="GO:0016491">
    <property type="term" value="F:oxidoreductase activity"/>
    <property type="evidence" value="ECO:0007669"/>
    <property type="project" value="UniProtKB-KW"/>
</dbReference>
<dbReference type="InterPro" id="IPR036188">
    <property type="entry name" value="FAD/NAD-bd_sf"/>
</dbReference>
<feature type="domain" description="4Fe-4S ferredoxin-type" evidence="10">
    <location>
        <begin position="154"/>
        <end position="183"/>
    </location>
</feature>